<proteinExistence type="predicted"/>
<dbReference type="AlphaFoldDB" id="A0A137P876"/>
<organism evidence="2 3">
    <name type="scientific">Conidiobolus coronatus (strain ATCC 28846 / CBS 209.66 / NRRL 28638)</name>
    <name type="common">Delacroixia coronata</name>
    <dbReference type="NCBI Taxonomy" id="796925"/>
    <lineage>
        <taxon>Eukaryota</taxon>
        <taxon>Fungi</taxon>
        <taxon>Fungi incertae sedis</taxon>
        <taxon>Zoopagomycota</taxon>
        <taxon>Entomophthoromycotina</taxon>
        <taxon>Entomophthoromycetes</taxon>
        <taxon>Entomophthorales</taxon>
        <taxon>Ancylistaceae</taxon>
        <taxon>Conidiobolus</taxon>
    </lineage>
</organism>
<feature type="region of interest" description="Disordered" evidence="1">
    <location>
        <begin position="1"/>
        <end position="43"/>
    </location>
</feature>
<dbReference type="Gene3D" id="3.80.10.10">
    <property type="entry name" value="Ribonuclease Inhibitor"/>
    <property type="match status" value="1"/>
</dbReference>
<feature type="compositionally biased region" description="Polar residues" evidence="1">
    <location>
        <begin position="1"/>
        <end position="11"/>
    </location>
</feature>
<keyword evidence="3" id="KW-1185">Reference proteome</keyword>
<evidence type="ECO:0000256" key="1">
    <source>
        <dbReference type="SAM" id="MobiDB-lite"/>
    </source>
</evidence>
<feature type="compositionally biased region" description="Low complexity" evidence="1">
    <location>
        <begin position="12"/>
        <end position="43"/>
    </location>
</feature>
<reference evidence="2 3" key="1">
    <citation type="journal article" date="2015" name="Genome Biol. Evol.">
        <title>Phylogenomic analyses indicate that early fungi evolved digesting cell walls of algal ancestors of land plants.</title>
        <authorList>
            <person name="Chang Y."/>
            <person name="Wang S."/>
            <person name="Sekimoto S."/>
            <person name="Aerts A.L."/>
            <person name="Choi C."/>
            <person name="Clum A."/>
            <person name="LaButti K.M."/>
            <person name="Lindquist E.A."/>
            <person name="Yee Ngan C."/>
            <person name="Ohm R.A."/>
            <person name="Salamov A.A."/>
            <person name="Grigoriev I.V."/>
            <person name="Spatafora J.W."/>
            <person name="Berbee M.L."/>
        </authorList>
    </citation>
    <scope>NUCLEOTIDE SEQUENCE [LARGE SCALE GENOMIC DNA]</scope>
    <source>
        <strain evidence="2 3">NRRL 28638</strain>
    </source>
</reference>
<dbReference type="EMBL" id="KQ964480">
    <property type="protein sequence ID" value="KXN71205.1"/>
    <property type="molecule type" value="Genomic_DNA"/>
</dbReference>
<gene>
    <name evidence="2" type="ORF">CONCODRAFT_78457</name>
</gene>
<accession>A0A137P876</accession>
<sequence>MKLNNNSNNGLSRTSSQATAKTSSTKNSSTKSSSTKVSTTSAPSFQWRHADPKVVRMISDFLPPSRRHYLRKGCNEWNELLTPVNYEIINPNLHIKNNGTEIAQKFGRHVLKADAETLFSPGEFHRFIIGVAHNITLLEFCGIPSWTKYWKGTFRSYLDYCEDRINWQHLHTIILSSKYDAELSDWTHLNNILDRQILVRLNEIRLKNFDEMLHWSSTFPLRTVLERLEINCSTQAQFDQYKDVIPRFPNLRYLRITLSPEVKVTWNDLMIIFIIIKRLENLDSFHLLIDSFFQANDPTIDGLNRSFSKFMLSNFKEFVFLFRVEDLNSSTMQYVKRLTKEALVENAPTLEKLHLPVVDTEILSLISVQCPNLEELLFLTELPKPFTLFKPMNKLHRLCIPGFTNAALKNSELIHMIMPNIGLLWISRTDCKDIYPPHWHEVALLFPDVYTLTFCKPVNPHDLKKLSEMKIVLPWVKVSVGGIDFFSLTYLRKVIQKCPEIVALAILKKKLKPTMKGDADYKMFPNVEVFSAEFDEFYHPFERIDIRLTNRRTGADDKSIEQPKLVDKLVKPFARLFVN</sequence>
<evidence type="ECO:0000313" key="2">
    <source>
        <dbReference type="EMBL" id="KXN71205.1"/>
    </source>
</evidence>
<name>A0A137P876_CONC2</name>
<protein>
    <submittedName>
        <fullName evidence="2">Uncharacterized protein</fullName>
    </submittedName>
</protein>
<dbReference type="InterPro" id="IPR032675">
    <property type="entry name" value="LRR_dom_sf"/>
</dbReference>
<evidence type="ECO:0000313" key="3">
    <source>
        <dbReference type="Proteomes" id="UP000070444"/>
    </source>
</evidence>
<dbReference type="Proteomes" id="UP000070444">
    <property type="component" value="Unassembled WGS sequence"/>
</dbReference>